<name>A0A2T0V764_9GAMM</name>
<gene>
    <name evidence="2" type="ORF">B0H98_1016</name>
</gene>
<feature type="region of interest" description="Disordered" evidence="1">
    <location>
        <begin position="82"/>
        <end position="103"/>
    </location>
</feature>
<dbReference type="AlphaFoldDB" id="A0A2T0V764"/>
<sequence length="103" mass="11376">MAQRELQDATIYTQDGSTLGTVSDASAETKVELLKADGSRIWLERYDLKEVDGKWQVADGYTVYSADRVNGEYTESDVDEMVDDTFPASDPPSFTLGDEGKGR</sequence>
<evidence type="ECO:0008006" key="4">
    <source>
        <dbReference type="Google" id="ProtNLM"/>
    </source>
</evidence>
<evidence type="ECO:0000313" key="2">
    <source>
        <dbReference type="EMBL" id="PRY66029.1"/>
    </source>
</evidence>
<protein>
    <recommendedName>
        <fullName evidence="4">DUF2171 domain-containing protein</fullName>
    </recommendedName>
</protein>
<proteinExistence type="predicted"/>
<dbReference type="EMBL" id="PVTK01000001">
    <property type="protein sequence ID" value="PRY66029.1"/>
    <property type="molecule type" value="Genomic_DNA"/>
</dbReference>
<evidence type="ECO:0000256" key="1">
    <source>
        <dbReference type="SAM" id="MobiDB-lite"/>
    </source>
</evidence>
<accession>A0A2T0V764</accession>
<comment type="caution">
    <text evidence="2">The sequence shown here is derived from an EMBL/GenBank/DDBJ whole genome shotgun (WGS) entry which is preliminary data.</text>
</comment>
<dbReference type="RefSeq" id="WP_106373027.1">
    <property type="nucleotide sequence ID" value="NZ_PVTK01000001.1"/>
</dbReference>
<evidence type="ECO:0000313" key="3">
    <source>
        <dbReference type="Proteomes" id="UP000237647"/>
    </source>
</evidence>
<keyword evidence="3" id="KW-1185">Reference proteome</keyword>
<dbReference type="OrthoDB" id="6166220at2"/>
<organism evidence="2 3">
    <name type="scientific">Vreelandella songnenensis</name>
    <dbReference type="NCBI Taxonomy" id="1176243"/>
    <lineage>
        <taxon>Bacteria</taxon>
        <taxon>Pseudomonadati</taxon>
        <taxon>Pseudomonadota</taxon>
        <taxon>Gammaproteobacteria</taxon>
        <taxon>Oceanospirillales</taxon>
        <taxon>Halomonadaceae</taxon>
        <taxon>Vreelandella</taxon>
    </lineage>
</organism>
<reference evidence="2 3" key="1">
    <citation type="submission" date="2018-03" db="EMBL/GenBank/DDBJ databases">
        <title>Genomic Encyclopedia of Type Strains, Phase III (KMG-III): the genomes of soil and plant-associated and newly described type strains.</title>
        <authorList>
            <person name="Whitman W."/>
        </authorList>
    </citation>
    <scope>NUCLEOTIDE SEQUENCE [LARGE SCALE GENOMIC DNA]</scope>
    <source>
        <strain evidence="2 3">CGMCC 1.12152</strain>
    </source>
</reference>
<dbReference type="Proteomes" id="UP000237647">
    <property type="component" value="Unassembled WGS sequence"/>
</dbReference>